<feature type="region of interest" description="Disordered" evidence="11">
    <location>
        <begin position="286"/>
        <end position="329"/>
    </location>
</feature>
<evidence type="ECO:0000256" key="4">
    <source>
        <dbReference type="ARBA" id="ARBA00022603"/>
    </source>
</evidence>
<dbReference type="InterPro" id="IPR006560">
    <property type="entry name" value="AWS_dom"/>
</dbReference>
<feature type="compositionally biased region" description="Basic and acidic residues" evidence="11">
    <location>
        <begin position="593"/>
        <end position="618"/>
    </location>
</feature>
<feature type="domain" description="AWS" evidence="15">
    <location>
        <begin position="633"/>
        <end position="678"/>
    </location>
</feature>
<proteinExistence type="predicted"/>
<evidence type="ECO:0008006" key="18">
    <source>
        <dbReference type="Google" id="ProtNLM"/>
    </source>
</evidence>
<dbReference type="GO" id="GO:0008270">
    <property type="term" value="F:zinc ion binding"/>
    <property type="evidence" value="ECO:0007669"/>
    <property type="project" value="UniProtKB-KW"/>
</dbReference>
<dbReference type="PROSITE" id="PS51215">
    <property type="entry name" value="AWS"/>
    <property type="match status" value="1"/>
</dbReference>
<dbReference type="SUPFAM" id="SSF82199">
    <property type="entry name" value="SET domain"/>
    <property type="match status" value="1"/>
</dbReference>
<evidence type="ECO:0000256" key="5">
    <source>
        <dbReference type="ARBA" id="ARBA00022679"/>
    </source>
</evidence>
<dbReference type="Proteomes" id="UP000218231">
    <property type="component" value="Unassembled WGS sequence"/>
</dbReference>
<dbReference type="Gene3D" id="3.30.40.10">
    <property type="entry name" value="Zinc/RING finger domain, C3HC4 (zinc finger)"/>
    <property type="match status" value="1"/>
</dbReference>
<keyword evidence="8" id="KW-0863">Zinc-finger</keyword>
<dbReference type="InterPro" id="IPR001965">
    <property type="entry name" value="Znf_PHD"/>
</dbReference>
<dbReference type="InterPro" id="IPR001025">
    <property type="entry name" value="BAH_dom"/>
</dbReference>
<dbReference type="InterPro" id="IPR019786">
    <property type="entry name" value="Zinc_finger_PHD-type_CS"/>
</dbReference>
<accession>A0A2A2KRL4</accession>
<dbReference type="PROSITE" id="PS50868">
    <property type="entry name" value="POST_SET"/>
    <property type="match status" value="1"/>
</dbReference>
<dbReference type="InterPro" id="IPR013083">
    <property type="entry name" value="Znf_RING/FYVE/PHD"/>
</dbReference>
<evidence type="ECO:0000259" key="14">
    <source>
        <dbReference type="PROSITE" id="PS51038"/>
    </source>
</evidence>
<evidence type="ECO:0000313" key="17">
    <source>
        <dbReference type="Proteomes" id="UP000218231"/>
    </source>
</evidence>
<dbReference type="SUPFAM" id="SSF57903">
    <property type="entry name" value="FYVE/PHD zinc finger"/>
    <property type="match status" value="1"/>
</dbReference>
<feature type="compositionally biased region" description="Low complexity" evidence="11">
    <location>
        <begin position="124"/>
        <end position="142"/>
    </location>
</feature>
<evidence type="ECO:0000256" key="7">
    <source>
        <dbReference type="ARBA" id="ARBA00022723"/>
    </source>
</evidence>
<dbReference type="SMART" id="SM00570">
    <property type="entry name" value="AWS"/>
    <property type="match status" value="1"/>
</dbReference>
<feature type="domain" description="Post-SET" evidence="13">
    <location>
        <begin position="802"/>
        <end position="818"/>
    </location>
</feature>
<comment type="caution">
    <text evidence="16">The sequence shown here is derived from an EMBL/GenBank/DDBJ whole genome shotgun (WGS) entry which is preliminary data.</text>
</comment>
<dbReference type="PROSITE" id="PS51038">
    <property type="entry name" value="BAH"/>
    <property type="match status" value="1"/>
</dbReference>
<dbReference type="InterPro" id="IPR046341">
    <property type="entry name" value="SET_dom_sf"/>
</dbReference>
<organism evidence="16 17">
    <name type="scientific">Diploscapter pachys</name>
    <dbReference type="NCBI Taxonomy" id="2018661"/>
    <lineage>
        <taxon>Eukaryota</taxon>
        <taxon>Metazoa</taxon>
        <taxon>Ecdysozoa</taxon>
        <taxon>Nematoda</taxon>
        <taxon>Chromadorea</taxon>
        <taxon>Rhabditida</taxon>
        <taxon>Rhabditina</taxon>
        <taxon>Rhabditomorpha</taxon>
        <taxon>Rhabditoidea</taxon>
        <taxon>Rhabditidae</taxon>
        <taxon>Diploscapter</taxon>
    </lineage>
</organism>
<evidence type="ECO:0000259" key="15">
    <source>
        <dbReference type="PROSITE" id="PS51215"/>
    </source>
</evidence>
<feature type="domain" description="SET" evidence="12">
    <location>
        <begin position="656"/>
        <end position="797"/>
    </location>
</feature>
<dbReference type="GO" id="GO:0042800">
    <property type="term" value="F:histone H3K4 methyltransferase activity"/>
    <property type="evidence" value="ECO:0007669"/>
    <property type="project" value="TreeGrafter"/>
</dbReference>
<dbReference type="Pfam" id="PF00856">
    <property type="entry name" value="SET"/>
    <property type="match status" value="1"/>
</dbReference>
<evidence type="ECO:0000313" key="16">
    <source>
        <dbReference type="EMBL" id="PAV76539.1"/>
    </source>
</evidence>
<dbReference type="SMART" id="SM00249">
    <property type="entry name" value="PHD"/>
    <property type="match status" value="1"/>
</dbReference>
<evidence type="ECO:0000256" key="8">
    <source>
        <dbReference type="ARBA" id="ARBA00022771"/>
    </source>
</evidence>
<keyword evidence="4" id="KW-0489">Methyltransferase</keyword>
<dbReference type="GO" id="GO:0006355">
    <property type="term" value="P:regulation of DNA-templated transcription"/>
    <property type="evidence" value="ECO:0007669"/>
    <property type="project" value="TreeGrafter"/>
</dbReference>
<gene>
    <name evidence="16" type="ORF">WR25_13663</name>
</gene>
<keyword evidence="3" id="KW-0158">Chromosome</keyword>
<evidence type="ECO:0000259" key="13">
    <source>
        <dbReference type="PROSITE" id="PS50868"/>
    </source>
</evidence>
<evidence type="ECO:0000256" key="11">
    <source>
        <dbReference type="SAM" id="MobiDB-lite"/>
    </source>
</evidence>
<protein>
    <recommendedName>
        <fullName evidence="18">Histone-lysine N-methyltransferase</fullName>
    </recommendedName>
</protein>
<feature type="compositionally biased region" description="Low complexity" evidence="11">
    <location>
        <begin position="30"/>
        <end position="76"/>
    </location>
</feature>
<keyword evidence="17" id="KW-1185">Reference proteome</keyword>
<feature type="region of interest" description="Disordered" evidence="11">
    <location>
        <begin position="415"/>
        <end position="455"/>
    </location>
</feature>
<feature type="region of interest" description="Disordered" evidence="11">
    <location>
        <begin position="29"/>
        <end position="90"/>
    </location>
</feature>
<dbReference type="OrthoDB" id="422362at2759"/>
<dbReference type="EMBL" id="LIAE01007868">
    <property type="protein sequence ID" value="PAV76539.1"/>
    <property type="molecule type" value="Genomic_DNA"/>
</dbReference>
<dbReference type="SMART" id="SM00439">
    <property type="entry name" value="BAH"/>
    <property type="match status" value="1"/>
</dbReference>
<dbReference type="PANTHER" id="PTHR46147">
    <property type="entry name" value="HISTONE-LYSINE N-METHYLTRANSFERASE ASH1"/>
    <property type="match status" value="1"/>
</dbReference>
<dbReference type="SMART" id="SM00317">
    <property type="entry name" value="SET"/>
    <property type="match status" value="1"/>
</dbReference>
<keyword evidence="10" id="KW-0539">Nucleus</keyword>
<dbReference type="PROSITE" id="PS50280">
    <property type="entry name" value="SET"/>
    <property type="match status" value="1"/>
</dbReference>
<keyword evidence="5" id="KW-0808">Transferase</keyword>
<feature type="compositionally biased region" description="Basic residues" evidence="11">
    <location>
        <begin position="580"/>
        <end position="592"/>
    </location>
</feature>
<evidence type="ECO:0000256" key="10">
    <source>
        <dbReference type="ARBA" id="ARBA00023242"/>
    </source>
</evidence>
<keyword evidence="9" id="KW-0862">Zinc</keyword>
<sequence>MVLEAVPCVFRSNQEGNETCFGYLIRSSDETASTSSSGPRTTPVSMPAVVSTSPSSSNSNPGPNSSSSNPTATSRSITPSSASTAPLLMQGFHPNGTPIVVNPVNGEHPPKILVPANIQVRLQSTTSGPSISSDSSTSSSSPWPLPPNTKVIPITSGCSSFIPPNVHNTMSSPCPSQPRSISVCSASPLTDTSPLSPNLIAYPYSSSSVHHSQIAGNSRGVRSQPTAASGPAQGNGNNTDSSTTPDSGIQSVPTSPPDSQQLSPPTMEPCDSVCEVDTYDRVDYDDMPRLFPADQEDEEDTTPSSSSLPPALREDGLSHGSECETTPAPTISITRAMDSDEIVDKLIELAPDKISLIANLIKKKTTQQRKRKSNPNLTNTSTEVPVLEPVTKRKRRESAVKIELKSEPQVIEPIPELVKSEKKRGRKKKQSEQTLDNILSMPKSDRPEDEVPTEAEDVGAEYDIKAYRKAMKKMLQDMLIKNVERITSDIGELHICRDRHDKKLPKDKIKMWNIDWIQVKLRSKKREEQRKKLLTLEAEKDKEKSKRVARVVDAGQKLTGKLTPITLKLKKTPENEAEIKRRKTSPTTSRKRGSSESRLRSETTSSCEKKPPETRDGEVQTSFSDGRIPHWEAPLLRCGCTRGACTSDAECINRALCVQCSSSCDAPLCANKKFWKRDATKYLIASGPKTKRVLRTRQARRAGEFLCEFAGEVISYDEAVKRVSDYSSDPQTPSRILCLSSRLFIDATIRSNIGRYVRHSCRPNSRIEVWTVGGRLRAGIFSLFEIASGAEITIDMDRLLPAERECHCDASNCKKTLRVARNAVLANSSELSLSEEKSIKDGRVFLLRNRRKTTERAMKHGIPQEFIDNFGAKSCSPAALRQIFIGLLYRMRRIDGSLPYVTLRGYTRIESILKEVERRKSLEGNFDIIESFKTHIQKWLDEVDDDDLDRVYTALRQRYLDDKFDDKKGVHQNSARKRENSKKVRPETDLSYLLTNDLVGSYNPDADACANSKGMKRTTDEDAVRCICGSLEEDGEMLQCDSCHYWLHLECLDDVDQDTDYKCAFCSGTISQPSSVDVPLKKPPEFTLPSCVYYKALVNRRSIQVRLNETVYVLRAQGDEHKKILKKLESHDKKKKDSKDEDEVPKQEDATYSPALYERKKAIKTYELTLKPSFQELRIFRIERLFSAPGNHRFVFGFYYAYPHETYSRDVRQFHKNEVFSTPLYDTLPLDFVVGRCVVLDSQTFSKGRPIVPKFKESDVYVCDYQIDRSQKVFEKIPTRDHYPINTQPYVFEAFPQRQPIVRDFTPFIVPDRAVTCTPSRLSSAKQIEQESPTHKELKDLRASYLSSIISKKFPQSTPVKNRHGRKRLNFK</sequence>
<feature type="region of interest" description="Disordered" evidence="11">
    <location>
        <begin position="124"/>
        <end position="146"/>
    </location>
</feature>
<dbReference type="Pfam" id="PF01426">
    <property type="entry name" value="BAH"/>
    <property type="match status" value="1"/>
</dbReference>
<evidence type="ECO:0000256" key="1">
    <source>
        <dbReference type="ARBA" id="ARBA00004123"/>
    </source>
</evidence>
<evidence type="ECO:0000256" key="6">
    <source>
        <dbReference type="ARBA" id="ARBA00022691"/>
    </source>
</evidence>
<feature type="region of interest" description="Disordered" evidence="11">
    <location>
        <begin position="567"/>
        <end position="625"/>
    </location>
</feature>
<dbReference type="InterPro" id="IPR003616">
    <property type="entry name" value="Post-SET_dom"/>
</dbReference>
<dbReference type="GO" id="GO:0032259">
    <property type="term" value="P:methylation"/>
    <property type="evidence" value="ECO:0007669"/>
    <property type="project" value="UniProtKB-KW"/>
</dbReference>
<dbReference type="PROSITE" id="PS01359">
    <property type="entry name" value="ZF_PHD_1"/>
    <property type="match status" value="1"/>
</dbReference>
<dbReference type="PANTHER" id="PTHR46147:SF3">
    <property type="entry name" value="HISTONE-LYSINE N-METHYLTRANSFERASE ASH1"/>
    <property type="match status" value="1"/>
</dbReference>
<feature type="domain" description="BAH" evidence="14">
    <location>
        <begin position="1155"/>
        <end position="1278"/>
    </location>
</feature>
<dbReference type="GO" id="GO:0005654">
    <property type="term" value="C:nucleoplasm"/>
    <property type="evidence" value="ECO:0007669"/>
    <property type="project" value="TreeGrafter"/>
</dbReference>
<dbReference type="Gene3D" id="2.30.30.490">
    <property type="match status" value="1"/>
</dbReference>
<reference evidence="16 17" key="1">
    <citation type="journal article" date="2017" name="Curr. Biol.">
        <title>Genome architecture and evolution of a unichromosomal asexual nematode.</title>
        <authorList>
            <person name="Fradin H."/>
            <person name="Zegar C."/>
            <person name="Gutwein M."/>
            <person name="Lucas J."/>
            <person name="Kovtun M."/>
            <person name="Corcoran D."/>
            <person name="Baugh L.R."/>
            <person name="Kiontke K."/>
            <person name="Gunsalus K."/>
            <person name="Fitch D.H."/>
            <person name="Piano F."/>
        </authorList>
    </citation>
    <scope>NUCLEOTIDE SEQUENCE [LARGE SCALE GENOMIC DNA]</scope>
    <source>
        <strain evidence="16">PF1309</strain>
    </source>
</reference>
<evidence type="ECO:0000259" key="12">
    <source>
        <dbReference type="PROSITE" id="PS50280"/>
    </source>
</evidence>
<dbReference type="STRING" id="2018661.A0A2A2KRL4"/>
<dbReference type="InterPro" id="IPR011011">
    <property type="entry name" value="Znf_FYVE_PHD"/>
</dbReference>
<dbReference type="Gene3D" id="2.170.270.10">
    <property type="entry name" value="SET domain"/>
    <property type="match status" value="1"/>
</dbReference>
<dbReference type="GO" id="GO:0003682">
    <property type="term" value="F:chromatin binding"/>
    <property type="evidence" value="ECO:0007669"/>
    <property type="project" value="InterPro"/>
</dbReference>
<comment type="subcellular location">
    <subcellularLocation>
        <location evidence="2">Chromosome</location>
    </subcellularLocation>
    <subcellularLocation>
        <location evidence="1">Nucleus</location>
    </subcellularLocation>
</comment>
<keyword evidence="6" id="KW-0949">S-adenosyl-L-methionine</keyword>
<feature type="compositionally biased region" description="Basic and acidic residues" evidence="11">
    <location>
        <begin position="1126"/>
        <end position="1149"/>
    </location>
</feature>
<feature type="compositionally biased region" description="Polar residues" evidence="11">
    <location>
        <begin position="210"/>
        <end position="264"/>
    </location>
</feature>
<feature type="region of interest" description="Disordered" evidence="11">
    <location>
        <begin position="210"/>
        <end position="272"/>
    </location>
</feature>
<evidence type="ECO:0000256" key="3">
    <source>
        <dbReference type="ARBA" id="ARBA00022454"/>
    </source>
</evidence>
<keyword evidence="7" id="KW-0479">Metal-binding</keyword>
<evidence type="ECO:0000256" key="2">
    <source>
        <dbReference type="ARBA" id="ARBA00004286"/>
    </source>
</evidence>
<dbReference type="InterPro" id="IPR001214">
    <property type="entry name" value="SET_dom"/>
</dbReference>
<dbReference type="InterPro" id="IPR043151">
    <property type="entry name" value="BAH_sf"/>
</dbReference>
<name>A0A2A2KRL4_9BILA</name>
<feature type="region of interest" description="Disordered" evidence="11">
    <location>
        <begin position="1126"/>
        <end position="1150"/>
    </location>
</feature>
<dbReference type="GO" id="GO:0005694">
    <property type="term" value="C:chromosome"/>
    <property type="evidence" value="ECO:0007669"/>
    <property type="project" value="UniProtKB-SubCell"/>
</dbReference>
<evidence type="ECO:0000256" key="9">
    <source>
        <dbReference type="ARBA" id="ARBA00022833"/>
    </source>
</evidence>